<proteinExistence type="predicted"/>
<evidence type="ECO:0000313" key="3">
    <source>
        <dbReference type="Proteomes" id="UP000290218"/>
    </source>
</evidence>
<keyword evidence="1" id="KW-0812">Transmembrane</keyword>
<feature type="transmembrane region" description="Helical" evidence="1">
    <location>
        <begin position="185"/>
        <end position="202"/>
    </location>
</feature>
<sequence length="775" mass="82047">MTLLLRPVSLAWLTLIVLSALWLGGMNNRRIQQIEKISGQAQVAPAAADSPTGYQHGTRARLLPVGSSRSQAVIMDVQKMAATGSWSVAHADYDNAPEGRPVQGAAPYRWWLRLVALASGGAAGPAVEQAALHADPALLILLCVGGGLFAAWRFGAVAGGFLALGTAALFSHAQLFSPGRPDDHGLFLVANACGMLLLLAAWHQPSRLTLLLAGAAAGFGSWLDAGSQLAMLGAVLTGGLLATGFSPRSQTALLSWRSWATGAGSVALLGWWLEGRPGGLTGAGLDSNHPLLVVVWFGVAEVLSRFQQRPWRESARGERLALVAGGLAVLLPLAWLFHRGAGGADLGPDHPVLAGRGGLISWVRADRLSLGLTAALLPLLLIAAALRLMRGAPARRAAILFASGGIGFCLLLVFWQLRWWGLLDVMLVGLLAVTVAATPGGFAAIGWRSGLGLLLLPALIAAWPRPTAEEELAPAEARALVERDLAQWLAARSEPGTIAFAPPALSGALAYHGGLRVIASPYPGNHDGLALAARIAGTASTDEAQALMQQRGIQYVVLPSWDDALDRLAQAGSATPERSLIALLRQWLPPRWLRPVAYQLPVIPGLEKDTLAVFEVVEPQENAIALSRLAEYFVDTGRLDLAAAVGDSLEQSFAADAGAMIARAKVALARKETRTLARILPELLPAIADGRDEDLPWERRANLAIVLAQTKHPDLARAQVQFCLSEADTERLRGLGPVSLFRLLTLARAFRIEFSDPALRSTALGLLPVEFQAQL</sequence>
<dbReference type="RefSeq" id="WP_129049304.1">
    <property type="nucleotide sequence ID" value="NZ_SDHX01000002.1"/>
</dbReference>
<accession>A0A4Q1C521</accession>
<evidence type="ECO:0000256" key="1">
    <source>
        <dbReference type="SAM" id="Phobius"/>
    </source>
</evidence>
<keyword evidence="3" id="KW-1185">Reference proteome</keyword>
<dbReference type="OrthoDB" id="186957at2"/>
<gene>
    <name evidence="2" type="ORF">ESB00_17750</name>
</gene>
<keyword evidence="1" id="KW-0472">Membrane</keyword>
<feature type="transmembrane region" description="Helical" evidence="1">
    <location>
        <begin position="368"/>
        <end position="386"/>
    </location>
</feature>
<feature type="transmembrane region" description="Helical" evidence="1">
    <location>
        <begin position="425"/>
        <end position="447"/>
    </location>
</feature>
<keyword evidence="1" id="KW-1133">Transmembrane helix</keyword>
<protein>
    <recommendedName>
        <fullName evidence="4">Glycosyltransferase RgtA/B/C/D-like domain-containing protein</fullName>
    </recommendedName>
</protein>
<feature type="transmembrane region" description="Helical" evidence="1">
    <location>
        <begin position="254"/>
        <end position="273"/>
    </location>
</feature>
<dbReference type="EMBL" id="SDHX01000002">
    <property type="protein sequence ID" value="RXK53537.1"/>
    <property type="molecule type" value="Genomic_DNA"/>
</dbReference>
<feature type="transmembrane region" description="Helical" evidence="1">
    <location>
        <begin position="139"/>
        <end position="164"/>
    </location>
</feature>
<evidence type="ECO:0008006" key="4">
    <source>
        <dbReference type="Google" id="ProtNLM"/>
    </source>
</evidence>
<dbReference type="AlphaFoldDB" id="A0A4Q1C521"/>
<evidence type="ECO:0000313" key="2">
    <source>
        <dbReference type="EMBL" id="RXK53537.1"/>
    </source>
</evidence>
<feature type="transmembrane region" description="Helical" evidence="1">
    <location>
        <begin position="320"/>
        <end position="338"/>
    </location>
</feature>
<feature type="transmembrane region" description="Helical" evidence="1">
    <location>
        <begin position="222"/>
        <end position="242"/>
    </location>
</feature>
<feature type="transmembrane region" description="Helical" evidence="1">
    <location>
        <begin position="398"/>
        <end position="419"/>
    </location>
</feature>
<reference evidence="2 3" key="1">
    <citation type="submission" date="2019-01" db="EMBL/GenBank/DDBJ databases">
        <title>Lacunisphaera sp. strain TWA-58.</title>
        <authorList>
            <person name="Chen W.-M."/>
        </authorList>
    </citation>
    <scope>NUCLEOTIDE SEQUENCE [LARGE SCALE GENOMIC DNA]</scope>
    <source>
        <strain evidence="2 3">TWA-58</strain>
    </source>
</reference>
<feature type="transmembrane region" description="Helical" evidence="1">
    <location>
        <begin position="6"/>
        <end position="24"/>
    </location>
</feature>
<organism evidence="2 3">
    <name type="scientific">Oleiharenicola lentus</name>
    <dbReference type="NCBI Taxonomy" id="2508720"/>
    <lineage>
        <taxon>Bacteria</taxon>
        <taxon>Pseudomonadati</taxon>
        <taxon>Verrucomicrobiota</taxon>
        <taxon>Opitutia</taxon>
        <taxon>Opitutales</taxon>
        <taxon>Opitutaceae</taxon>
        <taxon>Oleiharenicola</taxon>
    </lineage>
</organism>
<comment type="caution">
    <text evidence="2">The sequence shown here is derived from an EMBL/GenBank/DDBJ whole genome shotgun (WGS) entry which is preliminary data.</text>
</comment>
<dbReference type="Proteomes" id="UP000290218">
    <property type="component" value="Unassembled WGS sequence"/>
</dbReference>
<name>A0A4Q1C521_9BACT</name>